<dbReference type="Pfam" id="PF19763">
    <property type="entry name" value="DUF6250"/>
    <property type="match status" value="1"/>
</dbReference>
<dbReference type="InterPro" id="IPR046217">
    <property type="entry name" value="DUF6250"/>
</dbReference>
<dbReference type="Pfam" id="PF19501">
    <property type="entry name" value="PcRGLX_1st"/>
    <property type="match status" value="1"/>
</dbReference>
<dbReference type="InterPro" id="IPR048330">
    <property type="entry name" value="PcRGLX/YetA_2nd"/>
</dbReference>
<dbReference type="AlphaFoldDB" id="A0A413EIF9"/>
<dbReference type="Gene3D" id="2.60.120.200">
    <property type="match status" value="1"/>
</dbReference>
<evidence type="ECO:0000256" key="1">
    <source>
        <dbReference type="SAM" id="MobiDB-lite"/>
    </source>
</evidence>
<evidence type="ECO:0008006" key="9">
    <source>
        <dbReference type="Google" id="ProtNLM"/>
    </source>
</evidence>
<evidence type="ECO:0000256" key="2">
    <source>
        <dbReference type="SAM" id="SignalP"/>
    </source>
</evidence>
<gene>
    <name evidence="7" type="ORF">DWV35_20980</name>
</gene>
<comment type="caution">
    <text evidence="7">The sequence shown here is derived from an EMBL/GenBank/DDBJ whole genome shotgun (WGS) entry which is preliminary data.</text>
</comment>
<reference evidence="7 8" key="1">
    <citation type="submission" date="2018-08" db="EMBL/GenBank/DDBJ databases">
        <title>A genome reference for cultivated species of the human gut microbiota.</title>
        <authorList>
            <person name="Zou Y."/>
            <person name="Xue W."/>
            <person name="Luo G."/>
        </authorList>
    </citation>
    <scope>NUCLEOTIDE SEQUENCE [LARGE SCALE GENOMIC DNA]</scope>
    <source>
        <strain evidence="7 8">AF04-46</strain>
    </source>
</reference>
<feature type="domain" description="PcRGLX/YetA-like central beta-sandwich" evidence="5">
    <location>
        <begin position="333"/>
        <end position="428"/>
    </location>
</feature>
<feature type="domain" description="PcRGLX/YetA-like central beta-sandwich" evidence="5">
    <location>
        <begin position="450"/>
        <end position="729"/>
    </location>
</feature>
<keyword evidence="2" id="KW-0732">Signal</keyword>
<dbReference type="PANTHER" id="PTHR40081">
    <property type="entry name" value="CONCANAVALIN A-LIKE LECTIN/GLUCANASE"/>
    <property type="match status" value="1"/>
</dbReference>
<feature type="region of interest" description="Disordered" evidence="1">
    <location>
        <begin position="543"/>
        <end position="568"/>
    </location>
</feature>
<evidence type="ECO:0000259" key="5">
    <source>
        <dbReference type="Pfam" id="PF21345"/>
    </source>
</evidence>
<feature type="chain" id="PRO_5019400182" description="Tat pathway signal sequence domain protein" evidence="2">
    <location>
        <begin position="21"/>
        <end position="1140"/>
    </location>
</feature>
<dbReference type="InterPro" id="IPR048331">
    <property type="entry name" value="PcRGLX/YetA_3rd"/>
</dbReference>
<feature type="compositionally biased region" description="Polar residues" evidence="1">
    <location>
        <begin position="435"/>
        <end position="454"/>
    </location>
</feature>
<dbReference type="RefSeq" id="WP_117512669.1">
    <property type="nucleotide sequence ID" value="NZ_JAQCPI010000031.1"/>
</dbReference>
<accession>A0A413EIF9</accession>
<dbReference type="InterPro" id="IPR045793">
    <property type="entry name" value="PcRGLX/YetA-like"/>
</dbReference>
<dbReference type="Pfam" id="PF21345">
    <property type="entry name" value="PcRGLX_2nd"/>
    <property type="match status" value="2"/>
</dbReference>
<feature type="domain" description="PcRGLX/YetA-like C-terminal alpha/alpha toroid" evidence="6">
    <location>
        <begin position="739"/>
        <end position="1137"/>
    </location>
</feature>
<name>A0A413EIF9_BACOV</name>
<organism evidence="7 8">
    <name type="scientific">Bacteroides ovatus</name>
    <dbReference type="NCBI Taxonomy" id="28116"/>
    <lineage>
        <taxon>Bacteria</taxon>
        <taxon>Pseudomonadati</taxon>
        <taxon>Bacteroidota</taxon>
        <taxon>Bacteroidia</taxon>
        <taxon>Bacteroidales</taxon>
        <taxon>Bacteroidaceae</taxon>
        <taxon>Bacteroides</taxon>
    </lineage>
</organism>
<dbReference type="InterPro" id="IPR048329">
    <property type="entry name" value="PcRGLX_1st"/>
</dbReference>
<dbReference type="Proteomes" id="UP000286031">
    <property type="component" value="Unassembled WGS sequence"/>
</dbReference>
<feature type="signal peptide" evidence="2">
    <location>
        <begin position="1"/>
        <end position="20"/>
    </location>
</feature>
<evidence type="ECO:0000259" key="4">
    <source>
        <dbReference type="Pfam" id="PF19763"/>
    </source>
</evidence>
<evidence type="ECO:0000313" key="7">
    <source>
        <dbReference type="EMBL" id="RGX06734.1"/>
    </source>
</evidence>
<evidence type="ECO:0000313" key="8">
    <source>
        <dbReference type="Proteomes" id="UP000286031"/>
    </source>
</evidence>
<dbReference type="PANTHER" id="PTHR40081:SF1">
    <property type="entry name" value="TAT PATHWAY SIGNAL SEQUENCE DOMAIN PROTEIN"/>
    <property type="match status" value="1"/>
</dbReference>
<dbReference type="EMBL" id="QSBI01000034">
    <property type="protein sequence ID" value="RGX06734.1"/>
    <property type="molecule type" value="Genomic_DNA"/>
</dbReference>
<feature type="region of interest" description="Disordered" evidence="1">
    <location>
        <begin position="428"/>
        <end position="454"/>
    </location>
</feature>
<dbReference type="Pfam" id="PF21346">
    <property type="entry name" value="PcRGLX_3rd"/>
    <property type="match status" value="1"/>
</dbReference>
<feature type="domain" description="DUF6250" evidence="4">
    <location>
        <begin position="57"/>
        <end position="228"/>
    </location>
</feature>
<sequence>MKNIFPLLFLFITLGMNMNAQDNQVSGLNARQFHKYWKIESESPDYKVTFVGDTAEIVSPKGLTLWRKEKMSGRVTIEYDACVVVEREGDRLSDLNCFWMASDPEYPDNIWKREKWRNGIFQNCYSLQLYYMGYGGNYNSTTRFRRYDGNEAAIMEAGLRPSILKEYTDAEHLLKANHWYHIKITNENNRVSYYIDGKRLVDFRDTEPLTEGWFGFRTTLSRTRITNFHYEYSPHQTSTVPLHWIGDTPEQDKAVSFGIPFDEGDVFPATPLRLTTSRNQEIPVDTWPLAYWPDGSVKWSGVAGVIPAGTERLTLEKVPQKVKTINKQPNASIAITETPENIQIETGVLSVFIPRRGDFLMDSLLYKGTKVGEKARLICSTQSEPIQENTSQISFTRYIGEIKSVTIERFGSVRALVKLEGVHRNRNREIETSHAENNQVSHSKGNQVNHSDENSLNNREWLPFVVRLYFYGGSEQVKMVHSFVYDGDQKKDFIRSLGIRFDIPMREALYNRHIAFSCADGGVWSEPVQPLIGRRMLTLNKADNKKNSHEKNDTKLIPTDEPSLQQQQMEGKRIPPYEFFDEKNRSLLDNWASWNDYRLSQLTADAFSIRKRANNDNPWIGTFSGTRSDGYIFVGDITGGLGLCMHDFWQSYPSSIEISDARTPVATLTAWLWSPESEPMDLRHYDRIAHDLNASYEDVQEGMSTPYGIARTTTFTLIPQGGYIGKKAFADYAKQFSSPSLLMPTPNYLHARQAFGIWSLPDRSTPFRTCVEDRLDAYIDFYQKAIEQNKWYGFWNYGDVMHAYDPVRHTWRYDVGGFAWDNTELASNMWLWYNFLRTGRLDIWRMAEAMTRHTGEVDVYHVGPNAGLGSRHNVSHWGCGAKEARISQAAWNRFYYYLTTDERCGDLMTEVKDSDHKLYELDPMRLAQPRSEYPCTAPARLRIGPDWLAYAGNWMTEWERTGNTMYRDKIVAGMKSIAALPNRLFTGPKALGFDPATGIITTECDPKLETTNHLMTIMGGFEIANEMMRMIDIPEWKDAWLDHAARYKKKAWELSHSRFRISRLMAYAAYHLRDRQMAEEAWTDLFTRLEHTPAPSFRITTILPPEVPAPLDECTSISTNDAALWSLDAIYMQEVIPMDN</sequence>
<protein>
    <recommendedName>
        <fullName evidence="9">Tat pathway signal sequence domain protein</fullName>
    </recommendedName>
</protein>
<feature type="compositionally biased region" description="Basic and acidic residues" evidence="1">
    <location>
        <begin position="543"/>
        <end position="554"/>
    </location>
</feature>
<evidence type="ECO:0000259" key="3">
    <source>
        <dbReference type="Pfam" id="PF19501"/>
    </source>
</evidence>
<proteinExistence type="predicted"/>
<evidence type="ECO:0000259" key="6">
    <source>
        <dbReference type="Pfam" id="PF21346"/>
    </source>
</evidence>
<feature type="domain" description="PcRGLX/YetA-like N-terminal RIFT barrel" evidence="3">
    <location>
        <begin position="239"/>
        <end position="313"/>
    </location>
</feature>